<organism evidence="2 3">
    <name type="scientific">Hymenobacter duratus</name>
    <dbReference type="NCBI Taxonomy" id="2771356"/>
    <lineage>
        <taxon>Bacteria</taxon>
        <taxon>Pseudomonadati</taxon>
        <taxon>Bacteroidota</taxon>
        <taxon>Cytophagia</taxon>
        <taxon>Cytophagales</taxon>
        <taxon>Hymenobacteraceae</taxon>
        <taxon>Hymenobacter</taxon>
    </lineage>
</organism>
<proteinExistence type="predicted"/>
<keyword evidence="1" id="KW-0472">Membrane</keyword>
<keyword evidence="1" id="KW-0812">Transmembrane</keyword>
<dbReference type="EMBL" id="JACWZZ010000004">
    <property type="protein sequence ID" value="MBD2716938.1"/>
    <property type="molecule type" value="Genomic_DNA"/>
</dbReference>
<evidence type="ECO:0000256" key="1">
    <source>
        <dbReference type="SAM" id="Phobius"/>
    </source>
</evidence>
<reference evidence="2 3" key="1">
    <citation type="submission" date="2020-09" db="EMBL/GenBank/DDBJ databases">
        <authorList>
            <person name="Kim M.K."/>
        </authorList>
    </citation>
    <scope>NUCLEOTIDE SEQUENCE [LARGE SCALE GENOMIC DNA]</scope>
    <source>
        <strain evidence="2 3">BT646</strain>
    </source>
</reference>
<sequence length="178" mass="20303">MEKANLILSIWGAGLATVLGIIEFIKFRRDHRIKLIIISTVELPFDQLQISIVNDGPKPATITHYSIKFGATFSSSADLIFKQIDVEKKVSESDKWTVVIKSIEIINEFKRLGLAQKPFCRLWASVQLSNGKTIWDNVYINPQVIGRQYYEKAEQFIATDLFLGLEQMNSEFYSIGIK</sequence>
<name>A0ABR8JMH4_9BACT</name>
<keyword evidence="1" id="KW-1133">Transmembrane helix</keyword>
<accession>A0ABR8JMH4</accession>
<protein>
    <submittedName>
        <fullName evidence="2">Uncharacterized protein</fullName>
    </submittedName>
</protein>
<evidence type="ECO:0000313" key="3">
    <source>
        <dbReference type="Proteomes" id="UP000642468"/>
    </source>
</evidence>
<evidence type="ECO:0000313" key="2">
    <source>
        <dbReference type="EMBL" id="MBD2716938.1"/>
    </source>
</evidence>
<feature type="transmembrane region" description="Helical" evidence="1">
    <location>
        <begin position="6"/>
        <end position="25"/>
    </location>
</feature>
<gene>
    <name evidence="2" type="ORF">IC231_17960</name>
</gene>
<dbReference type="RefSeq" id="WP_190785854.1">
    <property type="nucleotide sequence ID" value="NZ_JACWZZ010000004.1"/>
</dbReference>
<comment type="caution">
    <text evidence="2">The sequence shown here is derived from an EMBL/GenBank/DDBJ whole genome shotgun (WGS) entry which is preliminary data.</text>
</comment>
<dbReference type="Proteomes" id="UP000642468">
    <property type="component" value="Unassembled WGS sequence"/>
</dbReference>
<keyword evidence="3" id="KW-1185">Reference proteome</keyword>